<name>A0ABQ8SHI2_PERAM</name>
<dbReference type="EMBL" id="JAJSOF020000027">
    <property type="protein sequence ID" value="KAJ4433339.1"/>
    <property type="molecule type" value="Genomic_DNA"/>
</dbReference>
<evidence type="ECO:0000313" key="2">
    <source>
        <dbReference type="Proteomes" id="UP001148838"/>
    </source>
</evidence>
<proteinExistence type="predicted"/>
<accession>A0ABQ8SHI2</accession>
<dbReference type="Proteomes" id="UP001148838">
    <property type="component" value="Unassembled WGS sequence"/>
</dbReference>
<gene>
    <name evidence="1" type="ORF">ANN_15598</name>
</gene>
<protein>
    <submittedName>
        <fullName evidence="1">Uncharacterized protein</fullName>
    </submittedName>
</protein>
<reference evidence="1 2" key="1">
    <citation type="journal article" date="2022" name="Allergy">
        <title>Genome assembly and annotation of Periplaneta americana reveal a comprehensive cockroach allergen profile.</title>
        <authorList>
            <person name="Wang L."/>
            <person name="Xiong Q."/>
            <person name="Saelim N."/>
            <person name="Wang L."/>
            <person name="Nong W."/>
            <person name="Wan A.T."/>
            <person name="Shi M."/>
            <person name="Liu X."/>
            <person name="Cao Q."/>
            <person name="Hui J.H.L."/>
            <person name="Sookrung N."/>
            <person name="Leung T.F."/>
            <person name="Tungtrongchitr A."/>
            <person name="Tsui S.K.W."/>
        </authorList>
    </citation>
    <scope>NUCLEOTIDE SEQUENCE [LARGE SCALE GENOMIC DNA]</scope>
    <source>
        <strain evidence="1">PWHHKU_190912</strain>
    </source>
</reference>
<sequence length="157" mass="18308">MLTLKQGIIVDPTIRFEVECHQSAEVHLEKKSIYEPTVNYFKLKYDLIQVEVKRTIYKKPCLTKCLVSLRLNSSLFRQSLMLADVSYGLNFRLIKYQFVYKKCRYKLKIGIIFHQMTCTYTLLSSSNKLKPPPKPKIVSVDFSGSVKILHIRLQSDV</sequence>
<comment type="caution">
    <text evidence="1">The sequence shown here is derived from an EMBL/GenBank/DDBJ whole genome shotgun (WGS) entry which is preliminary data.</text>
</comment>
<keyword evidence="2" id="KW-1185">Reference proteome</keyword>
<organism evidence="1 2">
    <name type="scientific">Periplaneta americana</name>
    <name type="common">American cockroach</name>
    <name type="synonym">Blatta americana</name>
    <dbReference type="NCBI Taxonomy" id="6978"/>
    <lineage>
        <taxon>Eukaryota</taxon>
        <taxon>Metazoa</taxon>
        <taxon>Ecdysozoa</taxon>
        <taxon>Arthropoda</taxon>
        <taxon>Hexapoda</taxon>
        <taxon>Insecta</taxon>
        <taxon>Pterygota</taxon>
        <taxon>Neoptera</taxon>
        <taxon>Polyneoptera</taxon>
        <taxon>Dictyoptera</taxon>
        <taxon>Blattodea</taxon>
        <taxon>Blattoidea</taxon>
        <taxon>Blattidae</taxon>
        <taxon>Blattinae</taxon>
        <taxon>Periplaneta</taxon>
    </lineage>
</organism>
<evidence type="ECO:0000313" key="1">
    <source>
        <dbReference type="EMBL" id="KAJ4433339.1"/>
    </source>
</evidence>